<evidence type="ECO:0000259" key="10">
    <source>
        <dbReference type="PROSITE" id="PS50263"/>
    </source>
</evidence>
<evidence type="ECO:0000256" key="6">
    <source>
        <dbReference type="ARBA" id="ARBA00022989"/>
    </source>
</evidence>
<dbReference type="EMBL" id="CP016303">
    <property type="protein sequence ID" value="ASX26219.1"/>
    <property type="molecule type" value="Genomic_DNA"/>
</dbReference>
<dbReference type="GO" id="GO:0016410">
    <property type="term" value="F:N-acyltransferase activity"/>
    <property type="evidence" value="ECO:0007669"/>
    <property type="project" value="UniProtKB-UniRule"/>
</dbReference>
<dbReference type="UniPathway" id="UPA00666"/>
<comment type="pathway">
    <text evidence="9">Protein modification; lipoprotein biosynthesis (N-acyl transfer).</text>
</comment>
<dbReference type="CDD" id="cd07571">
    <property type="entry name" value="ALP_N-acyl_transferase"/>
    <property type="match status" value="1"/>
</dbReference>
<dbReference type="Pfam" id="PF00795">
    <property type="entry name" value="CN_hydrolase"/>
    <property type="match status" value="1"/>
</dbReference>
<dbReference type="SUPFAM" id="SSF56317">
    <property type="entry name" value="Carbon-nitrogen hydrolase"/>
    <property type="match status" value="1"/>
</dbReference>
<name>A0A249DXY7_9ENTR</name>
<evidence type="ECO:0000313" key="12">
    <source>
        <dbReference type="Proteomes" id="UP000216438"/>
    </source>
</evidence>
<protein>
    <recommendedName>
        <fullName evidence="9">Apolipoprotein N-acyltransferase</fullName>
        <shortName evidence="9">ALP N-acyltransferase</shortName>
        <ecNumber evidence="9">2.3.1.269</ecNumber>
    </recommendedName>
</protein>
<sequence length="529" mass="59609">MSQVRSFFSTTLLTSRWACAFFALLFGMAGTFSFSPFHFWPAAILSLFGLLSLTLNRSIKQSALIGFCWGLGLFGSGISWVYVSIFQFGGMSAPISLFIVLLLVAYLSLYVLLFSCLLGALCPQTTWWRLTLAAPVLWQITEYLRGSIFTGFPWLQFGYTQIQGPLQGIAPILGVEGITFILMIITGLLTYAWHQRLKIALLLALAFLFLPWPLRYLDWFTPDPKKAVQVALVQGNIDQAIKMDINSVNDILQIYKNETLPDIDKASIIIWPESAIPDIEKNQKTFLKEIDELLRNHHASLITGILGEQKSSAAPIHDLLFNKVIVIGEKKPYEYPAMNSYEKHHLVPFGEFIPLENMLHRLIPFFNRPMSSFSSGRYEQAPLNVKGLNVITAICYEIILGQQIRDNFQPNADFLLTISNDAWFGDSIGPWQHFQMARMRALELGRPLLRVTNTGVTALIGPKGNVLAQLPQFTRQVLKATLIPTSGITPYARFGMWPLWSMTLIMGGIALYCSLHTSFRLNQKGKREQ</sequence>
<accession>A0A249DXY7</accession>
<dbReference type="NCBIfam" id="TIGR00546">
    <property type="entry name" value="lnt"/>
    <property type="match status" value="1"/>
</dbReference>
<comment type="function">
    <text evidence="9">Catalyzes the phospholipid dependent N-acylation of the N-terminal cysteine of apolipoprotein, the last step in lipoprotein maturation.</text>
</comment>
<comment type="similarity">
    <text evidence="2 9">Belongs to the CN hydrolase family. Apolipoprotein N-acyltransferase subfamily.</text>
</comment>
<dbReference type="HAMAP" id="MF_01148">
    <property type="entry name" value="Lnt"/>
    <property type="match status" value="1"/>
</dbReference>
<evidence type="ECO:0000256" key="1">
    <source>
        <dbReference type="ARBA" id="ARBA00004651"/>
    </source>
</evidence>
<keyword evidence="3 9" id="KW-1003">Cell membrane</keyword>
<feature type="transmembrane region" description="Helical" evidence="9">
    <location>
        <begin position="63"/>
        <end position="83"/>
    </location>
</feature>
<proteinExistence type="inferred from homology"/>
<dbReference type="Gene3D" id="3.60.110.10">
    <property type="entry name" value="Carbon-nitrogen hydrolase"/>
    <property type="match status" value="1"/>
</dbReference>
<dbReference type="PROSITE" id="PS50263">
    <property type="entry name" value="CN_HYDROLASE"/>
    <property type="match status" value="1"/>
</dbReference>
<evidence type="ECO:0000256" key="9">
    <source>
        <dbReference type="HAMAP-Rule" id="MF_01148"/>
    </source>
</evidence>
<dbReference type="GO" id="GO:0042158">
    <property type="term" value="P:lipoprotein biosynthetic process"/>
    <property type="evidence" value="ECO:0007669"/>
    <property type="project" value="UniProtKB-UniRule"/>
</dbReference>
<dbReference type="InterPro" id="IPR004563">
    <property type="entry name" value="Apolipo_AcylTrfase"/>
</dbReference>
<evidence type="ECO:0000256" key="8">
    <source>
        <dbReference type="ARBA" id="ARBA00023315"/>
    </source>
</evidence>
<dbReference type="GO" id="GO:0005886">
    <property type="term" value="C:plasma membrane"/>
    <property type="evidence" value="ECO:0007669"/>
    <property type="project" value="UniProtKB-SubCell"/>
</dbReference>
<dbReference type="InterPro" id="IPR045378">
    <property type="entry name" value="LNT_N"/>
</dbReference>
<dbReference type="InterPro" id="IPR036526">
    <property type="entry name" value="C-N_Hydrolase_sf"/>
</dbReference>
<evidence type="ECO:0000256" key="4">
    <source>
        <dbReference type="ARBA" id="ARBA00022679"/>
    </source>
</evidence>
<dbReference type="InterPro" id="IPR003010">
    <property type="entry name" value="C-N_Hydrolase"/>
</dbReference>
<keyword evidence="5 9" id="KW-0812">Transmembrane</keyword>
<keyword evidence="6 9" id="KW-1133">Transmembrane helix</keyword>
<organism evidence="11 12">
    <name type="scientific">Candidatus Hamiltonella defensa</name>
    <name type="common">Bemisia tabaci</name>
    <dbReference type="NCBI Taxonomy" id="672795"/>
    <lineage>
        <taxon>Bacteria</taxon>
        <taxon>Pseudomonadati</taxon>
        <taxon>Pseudomonadota</taxon>
        <taxon>Gammaproteobacteria</taxon>
        <taxon>Enterobacterales</taxon>
        <taxon>Enterobacteriaceae</taxon>
        <taxon>aphid secondary symbionts</taxon>
        <taxon>Candidatus Williamhamiltonella</taxon>
    </lineage>
</organism>
<keyword evidence="11" id="KW-0449">Lipoprotein</keyword>
<comment type="catalytic activity">
    <reaction evidence="9">
        <text>N-terminal S-1,2-diacyl-sn-glyceryl-L-cysteinyl-[lipoprotein] + a glycerophospholipid = N-acyl-S-1,2-diacyl-sn-glyceryl-L-cysteinyl-[lipoprotein] + a 2-acyl-sn-glycero-3-phospholipid + H(+)</text>
        <dbReference type="Rhea" id="RHEA:48228"/>
        <dbReference type="Rhea" id="RHEA-COMP:14681"/>
        <dbReference type="Rhea" id="RHEA-COMP:14684"/>
        <dbReference type="ChEBI" id="CHEBI:15378"/>
        <dbReference type="ChEBI" id="CHEBI:136912"/>
        <dbReference type="ChEBI" id="CHEBI:140656"/>
        <dbReference type="ChEBI" id="CHEBI:140657"/>
        <dbReference type="ChEBI" id="CHEBI:140660"/>
        <dbReference type="EC" id="2.3.1.269"/>
    </reaction>
</comment>
<evidence type="ECO:0000256" key="3">
    <source>
        <dbReference type="ARBA" id="ARBA00022475"/>
    </source>
</evidence>
<dbReference type="Pfam" id="PF20154">
    <property type="entry name" value="LNT_N"/>
    <property type="match status" value="1"/>
</dbReference>
<dbReference type="PANTHER" id="PTHR38686:SF1">
    <property type="entry name" value="APOLIPOPROTEIN N-ACYLTRANSFERASE"/>
    <property type="match status" value="1"/>
</dbReference>
<feature type="transmembrane region" description="Helical" evidence="9">
    <location>
        <begin position="12"/>
        <end position="32"/>
    </location>
</feature>
<comment type="subcellular location">
    <subcellularLocation>
        <location evidence="1 9">Cell membrane</location>
        <topology evidence="1 9">Multi-pass membrane protein</topology>
    </subcellularLocation>
</comment>
<reference evidence="11 12" key="2">
    <citation type="submission" date="2017-09" db="EMBL/GenBank/DDBJ databases">
        <title>The genome of whitefly Bemisia tabaci, a global crop pest, provides novel insights into virus transmission, host adaptation and insecticide resistance.</title>
        <authorList>
            <person name="Kaur N."/>
            <person name="Kliot A."/>
            <person name="Pinheiro P.V."/>
            <person name="Luan J."/>
            <person name="Zheng Y."/>
            <person name="Liu W."/>
            <person name="Sun H."/>
            <person name="Yang X."/>
            <person name="Xu Y."/>
            <person name="Luo Y."/>
            <person name="Kruse A."/>
            <person name="Fisher T.W."/>
            <person name="Nelson D.R."/>
            <person name="Elimelech M."/>
            <person name="MacCoss M."/>
            <person name="Johnson R."/>
            <person name="Cohen E."/>
            <person name="Hunter W.B."/>
            <person name="Brown J.K."/>
            <person name="Jander G."/>
            <person name="Cilia M."/>
            <person name="Douglas A.E."/>
            <person name="Ghanim M."/>
            <person name="Simmons A.M."/>
            <person name="Wintermantel W.M."/>
            <person name="Ling K.-S."/>
            <person name="Fei Z."/>
        </authorList>
    </citation>
    <scope>NUCLEOTIDE SEQUENCE [LARGE SCALE GENOMIC DNA]</scope>
    <source>
        <strain evidence="11 12">MEAM1</strain>
    </source>
</reference>
<evidence type="ECO:0000256" key="7">
    <source>
        <dbReference type="ARBA" id="ARBA00023136"/>
    </source>
</evidence>
<dbReference type="AlphaFoldDB" id="A0A249DXY7"/>
<keyword evidence="7 9" id="KW-0472">Membrane</keyword>
<feature type="transmembrane region" description="Helical" evidence="9">
    <location>
        <begin position="38"/>
        <end position="56"/>
    </location>
</feature>
<feature type="transmembrane region" description="Helical" evidence="9">
    <location>
        <begin position="95"/>
        <end position="122"/>
    </location>
</feature>
<feature type="transmembrane region" description="Helical" evidence="9">
    <location>
        <begin position="168"/>
        <end position="192"/>
    </location>
</feature>
<dbReference type="EC" id="2.3.1.269" evidence="9"/>
<evidence type="ECO:0000313" key="11">
    <source>
        <dbReference type="EMBL" id="ASX26219.1"/>
    </source>
</evidence>
<evidence type="ECO:0000256" key="5">
    <source>
        <dbReference type="ARBA" id="ARBA00022692"/>
    </source>
</evidence>
<reference evidence="12" key="1">
    <citation type="submission" date="2016-06" db="EMBL/GenBank/DDBJ databases">
        <authorList>
            <person name="Chen W."/>
            <person name="Hasegawa D.K."/>
        </authorList>
    </citation>
    <scope>NUCLEOTIDE SEQUENCE [LARGE SCALE GENOMIC DNA]</scope>
    <source>
        <strain evidence="12">MEAM1</strain>
    </source>
</reference>
<evidence type="ECO:0000256" key="2">
    <source>
        <dbReference type="ARBA" id="ARBA00010065"/>
    </source>
</evidence>
<feature type="domain" description="CN hydrolase" evidence="10">
    <location>
        <begin position="233"/>
        <end position="484"/>
    </location>
</feature>
<gene>
    <name evidence="9" type="primary">lnt</name>
    <name evidence="11" type="ORF">BA171_03780</name>
</gene>
<feature type="transmembrane region" description="Helical" evidence="9">
    <location>
        <begin position="497"/>
        <end position="519"/>
    </location>
</feature>
<feature type="transmembrane region" description="Helical" evidence="9">
    <location>
        <begin position="199"/>
        <end position="217"/>
    </location>
</feature>
<dbReference type="Proteomes" id="UP000216438">
    <property type="component" value="Chromosome"/>
</dbReference>
<dbReference type="PANTHER" id="PTHR38686">
    <property type="entry name" value="APOLIPOPROTEIN N-ACYLTRANSFERASE"/>
    <property type="match status" value="1"/>
</dbReference>
<dbReference type="RefSeq" id="WP_016856783.1">
    <property type="nucleotide sequence ID" value="NZ_CP016303.1"/>
</dbReference>
<keyword evidence="4 9" id="KW-0808">Transferase</keyword>
<dbReference type="OrthoDB" id="9804277at2"/>
<keyword evidence="8 9" id="KW-0012">Acyltransferase</keyword>